<accession>A0A059C138</accession>
<dbReference type="eggNOG" id="KOG2458">
    <property type="taxonomic scope" value="Eukaryota"/>
</dbReference>
<keyword evidence="2" id="KW-1133">Transmembrane helix</keyword>
<organism evidence="4">
    <name type="scientific">Eucalyptus grandis</name>
    <name type="common">Flooded gum</name>
    <dbReference type="NCBI Taxonomy" id="71139"/>
    <lineage>
        <taxon>Eukaryota</taxon>
        <taxon>Viridiplantae</taxon>
        <taxon>Streptophyta</taxon>
        <taxon>Embryophyta</taxon>
        <taxon>Tracheophyta</taxon>
        <taxon>Spermatophyta</taxon>
        <taxon>Magnoliopsida</taxon>
        <taxon>eudicotyledons</taxon>
        <taxon>Gunneridae</taxon>
        <taxon>Pentapetalae</taxon>
        <taxon>rosids</taxon>
        <taxon>malvids</taxon>
        <taxon>Myrtales</taxon>
        <taxon>Myrtaceae</taxon>
        <taxon>Myrtoideae</taxon>
        <taxon>Eucalypteae</taxon>
        <taxon>Eucalyptus</taxon>
    </lineage>
</organism>
<dbReference type="InterPro" id="IPR051091">
    <property type="entry name" value="O-Glucosyltr/Glycosyltrsf_90"/>
</dbReference>
<dbReference type="SMART" id="SM00672">
    <property type="entry name" value="CAP10"/>
    <property type="match status" value="1"/>
</dbReference>
<reference evidence="4" key="1">
    <citation type="submission" date="2013-07" db="EMBL/GenBank/DDBJ databases">
        <title>The genome of Eucalyptus grandis.</title>
        <authorList>
            <person name="Schmutz J."/>
            <person name="Hayes R."/>
            <person name="Myburg A."/>
            <person name="Tuskan G."/>
            <person name="Grattapaglia D."/>
            <person name="Rokhsar D.S."/>
        </authorList>
    </citation>
    <scope>NUCLEOTIDE SEQUENCE</scope>
    <source>
        <tissue evidence="4">Leaf extractions</tissue>
    </source>
</reference>
<feature type="compositionally biased region" description="Pro residues" evidence="1">
    <location>
        <begin position="82"/>
        <end position="92"/>
    </location>
</feature>
<dbReference type="Gramene" id="KCW71640">
    <property type="protein sequence ID" value="KCW71640"/>
    <property type="gene ID" value="EUGRSUZ_E00168"/>
</dbReference>
<gene>
    <name evidence="4" type="ORF">EUGRSUZ_E00168</name>
</gene>
<protein>
    <recommendedName>
        <fullName evidence="3">Glycosyl transferase CAP10 domain-containing protein</fullName>
    </recommendedName>
</protein>
<proteinExistence type="predicted"/>
<evidence type="ECO:0000259" key="3">
    <source>
        <dbReference type="SMART" id="SM00672"/>
    </source>
</evidence>
<dbReference type="PANTHER" id="PTHR12203:SF99">
    <property type="entry name" value="OS04G0534100 PROTEIN"/>
    <property type="match status" value="1"/>
</dbReference>
<dbReference type="KEGG" id="egr:104443456"/>
<keyword evidence="2" id="KW-0472">Membrane</keyword>
<feature type="domain" description="Glycosyl transferase CAP10" evidence="3">
    <location>
        <begin position="201"/>
        <end position="450"/>
    </location>
</feature>
<feature type="transmembrane region" description="Helical" evidence="2">
    <location>
        <begin position="21"/>
        <end position="44"/>
    </location>
</feature>
<evidence type="ECO:0000256" key="1">
    <source>
        <dbReference type="SAM" id="MobiDB-lite"/>
    </source>
</evidence>
<feature type="region of interest" description="Disordered" evidence="1">
    <location>
        <begin position="62"/>
        <end position="101"/>
    </location>
</feature>
<dbReference type="InParanoid" id="A0A059C138"/>
<dbReference type="EMBL" id="KK198757">
    <property type="protein sequence ID" value="KCW71640.1"/>
    <property type="molecule type" value="Genomic_DNA"/>
</dbReference>
<name>A0A059C138_EUCGR</name>
<dbReference type="Pfam" id="PF05686">
    <property type="entry name" value="Glyco_transf_90"/>
    <property type="match status" value="1"/>
</dbReference>
<evidence type="ECO:0000256" key="2">
    <source>
        <dbReference type="SAM" id="Phobius"/>
    </source>
</evidence>
<dbReference type="AlphaFoldDB" id="A0A059C138"/>
<evidence type="ECO:0000313" key="4">
    <source>
        <dbReference type="EMBL" id="KCW71640.1"/>
    </source>
</evidence>
<dbReference type="OrthoDB" id="202415at2759"/>
<keyword evidence="2" id="KW-0812">Transmembrane</keyword>
<sequence>MEEESSSRGCYGGKAWRPVKTWASATVFVLFTVVLLSGVFISWIDIPTFTFPGASIFKTTANESSAQPSLKKTESPKTEFPPESPKTEFPPEPAKKEFPINCPNATTKQTCPLDYPLKHETKNIDAEVCPEYFRWIHEDLRPWKAAGITREMLEGIKSTAHFRIVVHKGKVYLDKFRPAYQTREEFTFWGIAQLARLYPGKLPDLELMFQCEDRPAIKKEDYKGSKGTKIPPLFHYCGHHTAFDIPFPDWSFWGWPEVNIKPWESTLSAIEEKAQMISWNDREPYAYWKGNPTTSRGRGELLKCNDSKEIDWKARVYNQDWGREMAEGFKHSNLEDQCTHRYNIYIEGIAWSVSQKYVLACDAMTLRVKPDYYDIYSRGLIPMDHYWPIRPHKMCRDIKYAVEWGDEHPAQAQAIGENGQRYVAESAKMKYVYDYMFHLLSEYAKLLKFETKVPPGAVEMCSEAMACPFRGSIRKFMDDSLVMSPSDVPPCSLPPPYKPDELKALQERKEKVTRGVEMKEARYWRDFKRGTSSWWSRIFHH</sequence>
<dbReference type="PANTHER" id="PTHR12203">
    <property type="entry name" value="KDEL LYS-ASP-GLU-LEU CONTAINING - RELATED"/>
    <property type="match status" value="1"/>
</dbReference>
<dbReference type="InterPro" id="IPR006598">
    <property type="entry name" value="CAP10"/>
</dbReference>